<dbReference type="eggNOG" id="COG2188">
    <property type="taxonomic scope" value="Bacteria"/>
</dbReference>
<dbReference type="STRING" id="67267.GCA_000716675_03615"/>
<accession>A0A1Z1WM02</accession>
<proteinExistence type="predicted"/>
<evidence type="ECO:0000313" key="2">
    <source>
        <dbReference type="Proteomes" id="UP000195880"/>
    </source>
</evidence>
<protein>
    <submittedName>
        <fullName evidence="1">GntR family transcriptional regulator</fullName>
    </submittedName>
</protein>
<sequence>MRRTTFDDTGRAVEFGSHIYRASRYSFEFQLLVRP</sequence>
<dbReference type="SUPFAM" id="SSF64288">
    <property type="entry name" value="Chorismate lyase-like"/>
    <property type="match status" value="1"/>
</dbReference>
<dbReference type="InterPro" id="IPR028978">
    <property type="entry name" value="Chorismate_lyase_/UTRA_dom_sf"/>
</dbReference>
<dbReference type="EMBL" id="CP021748">
    <property type="protein sequence ID" value="ARX87410.1"/>
    <property type="molecule type" value="Genomic_DNA"/>
</dbReference>
<dbReference type="AlphaFoldDB" id="A0A1Z1WM02"/>
<dbReference type="KEGG" id="salf:SMD44_06891"/>
<dbReference type="Gene3D" id="3.40.1410.10">
    <property type="entry name" value="Chorismate lyase-like"/>
    <property type="match status" value="1"/>
</dbReference>
<reference evidence="1 2" key="1">
    <citation type="submission" date="2017-05" db="EMBL/GenBank/DDBJ databases">
        <title>Streptomyces alboflavus Genome sequencing and assembly.</title>
        <authorList>
            <person name="Wang Y."/>
            <person name="Du B."/>
            <person name="Ding Y."/>
            <person name="Liu H."/>
            <person name="Hou Q."/>
            <person name="Liu K."/>
            <person name="Wang C."/>
            <person name="Yao L."/>
        </authorList>
    </citation>
    <scope>NUCLEOTIDE SEQUENCE [LARGE SCALE GENOMIC DNA]</scope>
    <source>
        <strain evidence="1 2">MDJK44</strain>
    </source>
</reference>
<dbReference type="Proteomes" id="UP000195880">
    <property type="component" value="Chromosome"/>
</dbReference>
<evidence type="ECO:0000313" key="1">
    <source>
        <dbReference type="EMBL" id="ARX87410.1"/>
    </source>
</evidence>
<organism evidence="1 2">
    <name type="scientific">Streptomyces alboflavus</name>
    <dbReference type="NCBI Taxonomy" id="67267"/>
    <lineage>
        <taxon>Bacteria</taxon>
        <taxon>Bacillati</taxon>
        <taxon>Actinomycetota</taxon>
        <taxon>Actinomycetes</taxon>
        <taxon>Kitasatosporales</taxon>
        <taxon>Streptomycetaceae</taxon>
        <taxon>Streptomyces</taxon>
    </lineage>
</organism>
<keyword evidence="2" id="KW-1185">Reference proteome</keyword>
<gene>
    <name evidence="1" type="ORF">SMD44_06891</name>
</gene>
<name>A0A1Z1WM02_9ACTN</name>